<keyword evidence="1" id="KW-1133">Transmembrane helix</keyword>
<dbReference type="PANTHER" id="PTHR46719:SF6">
    <property type="entry name" value="RING-H2 FINGER PROTEIN ATL70"/>
    <property type="match status" value="1"/>
</dbReference>
<dbReference type="EnsemblPlants" id="LPERR12G16310.1">
    <property type="protein sequence ID" value="LPERR12G16310.1"/>
    <property type="gene ID" value="LPERR12G16310"/>
</dbReference>
<dbReference type="SUPFAM" id="SSF57850">
    <property type="entry name" value="RING/U-box"/>
    <property type="match status" value="1"/>
</dbReference>
<accession>A0A0D9Y1M4</accession>
<reference evidence="3" key="3">
    <citation type="submission" date="2015-04" db="UniProtKB">
        <authorList>
            <consortium name="EnsemblPlants"/>
        </authorList>
    </citation>
    <scope>IDENTIFICATION</scope>
</reference>
<evidence type="ECO:0000259" key="2">
    <source>
        <dbReference type="Pfam" id="PF17123"/>
    </source>
</evidence>
<dbReference type="Gene3D" id="3.30.40.10">
    <property type="entry name" value="Zinc/RING finger domain, C3HC4 (zinc finger)"/>
    <property type="match status" value="1"/>
</dbReference>
<sequence length="107" mass="10627">MAALEVAFIGVSVGAVVAMAVLLHMCARSGAPAAATASRTRRDVAAIDVTGGGGGLDDGAIKALPKTVYGEAAAAAAESGCAVCLGEYAAGDELRVLPWCGHSFHRQ</sequence>
<evidence type="ECO:0000313" key="3">
    <source>
        <dbReference type="EnsemblPlants" id="LPERR12G16310.1"/>
    </source>
</evidence>
<protein>
    <recommendedName>
        <fullName evidence="2">RING-type domain-containing protein</fullName>
    </recommendedName>
</protein>
<evidence type="ECO:0000313" key="4">
    <source>
        <dbReference type="Proteomes" id="UP000032180"/>
    </source>
</evidence>
<keyword evidence="1" id="KW-0812">Transmembrane</keyword>
<proteinExistence type="predicted"/>
<dbReference type="Proteomes" id="UP000032180">
    <property type="component" value="Chromosome 12"/>
</dbReference>
<dbReference type="InterPro" id="IPR013083">
    <property type="entry name" value="Znf_RING/FYVE/PHD"/>
</dbReference>
<keyword evidence="1" id="KW-0472">Membrane</keyword>
<name>A0A0D9Y1M4_9ORYZ</name>
<dbReference type="AlphaFoldDB" id="A0A0D9Y1M4"/>
<reference evidence="3 4" key="1">
    <citation type="submission" date="2012-08" db="EMBL/GenBank/DDBJ databases">
        <title>Oryza genome evolution.</title>
        <authorList>
            <person name="Wing R.A."/>
        </authorList>
    </citation>
    <scope>NUCLEOTIDE SEQUENCE</scope>
</reference>
<dbReference type="InterPro" id="IPR001841">
    <property type="entry name" value="Znf_RING"/>
</dbReference>
<dbReference type="eggNOG" id="KOG0800">
    <property type="taxonomic scope" value="Eukaryota"/>
</dbReference>
<dbReference type="STRING" id="77586.A0A0D9Y1M4"/>
<dbReference type="Gramene" id="LPERR12G16310.1">
    <property type="protein sequence ID" value="LPERR12G16310.1"/>
    <property type="gene ID" value="LPERR12G16310"/>
</dbReference>
<evidence type="ECO:0000256" key="1">
    <source>
        <dbReference type="SAM" id="Phobius"/>
    </source>
</evidence>
<dbReference type="InterPro" id="IPR045899">
    <property type="entry name" value="ATL71-like"/>
</dbReference>
<feature type="domain" description="RING-type" evidence="2">
    <location>
        <begin position="81"/>
        <end position="106"/>
    </location>
</feature>
<keyword evidence="4" id="KW-1185">Reference proteome</keyword>
<reference evidence="4" key="2">
    <citation type="submission" date="2013-12" db="EMBL/GenBank/DDBJ databases">
        <authorList>
            <person name="Yu Y."/>
            <person name="Lee S."/>
            <person name="de Baynast K."/>
            <person name="Wissotski M."/>
            <person name="Liu L."/>
            <person name="Talag J."/>
            <person name="Goicoechea J."/>
            <person name="Angelova A."/>
            <person name="Jetty R."/>
            <person name="Kudrna D."/>
            <person name="Golser W."/>
            <person name="Rivera L."/>
            <person name="Zhang J."/>
            <person name="Wing R."/>
        </authorList>
    </citation>
    <scope>NUCLEOTIDE SEQUENCE</scope>
</reference>
<dbReference type="PANTHER" id="PTHR46719">
    <property type="entry name" value="TRANSCRIPTION FACTOR C2H2 FAMILY-RELATED"/>
    <property type="match status" value="1"/>
</dbReference>
<feature type="transmembrane region" description="Helical" evidence="1">
    <location>
        <begin position="6"/>
        <end position="23"/>
    </location>
</feature>
<dbReference type="Pfam" id="PF17123">
    <property type="entry name" value="zf-RING_11"/>
    <property type="match status" value="1"/>
</dbReference>
<dbReference type="HOGENOM" id="CLU_013137_15_4_1"/>
<organism evidence="3 4">
    <name type="scientific">Leersia perrieri</name>
    <dbReference type="NCBI Taxonomy" id="77586"/>
    <lineage>
        <taxon>Eukaryota</taxon>
        <taxon>Viridiplantae</taxon>
        <taxon>Streptophyta</taxon>
        <taxon>Embryophyta</taxon>
        <taxon>Tracheophyta</taxon>
        <taxon>Spermatophyta</taxon>
        <taxon>Magnoliopsida</taxon>
        <taxon>Liliopsida</taxon>
        <taxon>Poales</taxon>
        <taxon>Poaceae</taxon>
        <taxon>BOP clade</taxon>
        <taxon>Oryzoideae</taxon>
        <taxon>Oryzeae</taxon>
        <taxon>Oryzinae</taxon>
        <taxon>Leersia</taxon>
    </lineage>
</organism>